<organism evidence="1 2">
    <name type="scientific">Amycolatopsis thailandensis</name>
    <dbReference type="NCBI Taxonomy" id="589330"/>
    <lineage>
        <taxon>Bacteria</taxon>
        <taxon>Bacillati</taxon>
        <taxon>Actinomycetota</taxon>
        <taxon>Actinomycetes</taxon>
        <taxon>Pseudonocardiales</taxon>
        <taxon>Pseudonocardiaceae</taxon>
        <taxon>Amycolatopsis</taxon>
    </lineage>
</organism>
<dbReference type="Proteomes" id="UP000215223">
    <property type="component" value="Unassembled WGS sequence"/>
</dbReference>
<protein>
    <submittedName>
        <fullName evidence="1">DUF1772 domain-containing protein</fullName>
    </submittedName>
</protein>
<dbReference type="RefSeq" id="WP_093936125.1">
    <property type="nucleotide sequence ID" value="NZ_NMQT01000087.1"/>
</dbReference>
<name>A0A229S0E8_9PSEU</name>
<dbReference type="EMBL" id="NMQT01000087">
    <property type="protein sequence ID" value="OXM52265.1"/>
    <property type="molecule type" value="Genomic_DNA"/>
</dbReference>
<dbReference type="AlphaFoldDB" id="A0A229S0E8"/>
<dbReference type="InterPro" id="IPR013901">
    <property type="entry name" value="Anthrone_oxy"/>
</dbReference>
<keyword evidence="2" id="KW-1185">Reference proteome</keyword>
<sequence>MQVKTGRWARLATVGQAHWFFGNLYEAVVDVPRLTGDRSPGLLASGSPARYFIPAAPATIASTALALTGSWHDGGDRRAIVTAAAGTAVATGITVHLVRSVNLTLLREQPDQVRREELAKKWHRANLVRLALLIVVRFAFRRATADRRR</sequence>
<evidence type="ECO:0000313" key="1">
    <source>
        <dbReference type="EMBL" id="OXM52265.1"/>
    </source>
</evidence>
<accession>A0A229S0E8</accession>
<gene>
    <name evidence="1" type="ORF">CFP71_23580</name>
</gene>
<evidence type="ECO:0000313" key="2">
    <source>
        <dbReference type="Proteomes" id="UP000215223"/>
    </source>
</evidence>
<dbReference type="OrthoDB" id="4763906at2"/>
<proteinExistence type="predicted"/>
<reference evidence="1 2" key="1">
    <citation type="submission" date="2017-07" db="EMBL/GenBank/DDBJ databases">
        <title>Amycolatopsis thailandensis Genome sequencing and assembly.</title>
        <authorList>
            <person name="Kaur N."/>
            <person name="Mayilraj S."/>
        </authorList>
    </citation>
    <scope>NUCLEOTIDE SEQUENCE [LARGE SCALE GENOMIC DNA]</scope>
    <source>
        <strain evidence="1 2">JCM 16380</strain>
    </source>
</reference>
<comment type="caution">
    <text evidence="1">The sequence shown here is derived from an EMBL/GenBank/DDBJ whole genome shotgun (WGS) entry which is preliminary data.</text>
</comment>
<dbReference type="Pfam" id="PF08592">
    <property type="entry name" value="Anthrone_oxy"/>
    <property type="match status" value="1"/>
</dbReference>